<keyword evidence="2" id="KW-1185">Reference proteome</keyword>
<gene>
    <name evidence="1" type="ORF">Salat_0186100</name>
</gene>
<accession>A0AAE1YYN2</accession>
<dbReference type="EMBL" id="JACGWO010000001">
    <property type="protein sequence ID" value="KAK4438517.1"/>
    <property type="molecule type" value="Genomic_DNA"/>
</dbReference>
<reference evidence="1" key="2">
    <citation type="journal article" date="2024" name="Plant">
        <title>Genomic evolution and insights into agronomic trait innovations of Sesamum species.</title>
        <authorList>
            <person name="Miao H."/>
            <person name="Wang L."/>
            <person name="Qu L."/>
            <person name="Liu H."/>
            <person name="Sun Y."/>
            <person name="Le M."/>
            <person name="Wang Q."/>
            <person name="Wei S."/>
            <person name="Zheng Y."/>
            <person name="Lin W."/>
            <person name="Duan Y."/>
            <person name="Cao H."/>
            <person name="Xiong S."/>
            <person name="Wang X."/>
            <person name="Wei L."/>
            <person name="Li C."/>
            <person name="Ma Q."/>
            <person name="Ju M."/>
            <person name="Zhao R."/>
            <person name="Li G."/>
            <person name="Mu C."/>
            <person name="Tian Q."/>
            <person name="Mei H."/>
            <person name="Zhang T."/>
            <person name="Gao T."/>
            <person name="Zhang H."/>
        </authorList>
    </citation>
    <scope>NUCLEOTIDE SEQUENCE</scope>
    <source>
        <strain evidence="1">3651</strain>
    </source>
</reference>
<comment type="caution">
    <text evidence="1">The sequence shown here is derived from an EMBL/GenBank/DDBJ whole genome shotgun (WGS) entry which is preliminary data.</text>
</comment>
<sequence length="136" mass="14829">MSALERKQLKQAIAESRYTGFVENETRSTRGRGAGYYGSSSKGSTFGSKREILQSFGVKSSVEMPSTGFDPHMFPSRKKTIKGMLSKEGMKKVGKVVSKFFIFNALPFNAADSSPYMQSIIDTIVQVGPNVKGPSS</sequence>
<proteinExistence type="predicted"/>
<dbReference type="AlphaFoldDB" id="A0AAE1YYN2"/>
<protein>
    <submittedName>
        <fullName evidence="1">Uncharacterized protein</fullName>
    </submittedName>
</protein>
<evidence type="ECO:0000313" key="1">
    <source>
        <dbReference type="EMBL" id="KAK4438517.1"/>
    </source>
</evidence>
<organism evidence="1 2">
    <name type="scientific">Sesamum alatum</name>
    <dbReference type="NCBI Taxonomy" id="300844"/>
    <lineage>
        <taxon>Eukaryota</taxon>
        <taxon>Viridiplantae</taxon>
        <taxon>Streptophyta</taxon>
        <taxon>Embryophyta</taxon>
        <taxon>Tracheophyta</taxon>
        <taxon>Spermatophyta</taxon>
        <taxon>Magnoliopsida</taxon>
        <taxon>eudicotyledons</taxon>
        <taxon>Gunneridae</taxon>
        <taxon>Pentapetalae</taxon>
        <taxon>asterids</taxon>
        <taxon>lamiids</taxon>
        <taxon>Lamiales</taxon>
        <taxon>Pedaliaceae</taxon>
        <taxon>Sesamum</taxon>
    </lineage>
</organism>
<name>A0AAE1YYN2_9LAMI</name>
<evidence type="ECO:0000313" key="2">
    <source>
        <dbReference type="Proteomes" id="UP001293254"/>
    </source>
</evidence>
<dbReference type="Proteomes" id="UP001293254">
    <property type="component" value="Unassembled WGS sequence"/>
</dbReference>
<reference evidence="1" key="1">
    <citation type="submission" date="2020-06" db="EMBL/GenBank/DDBJ databases">
        <authorList>
            <person name="Li T."/>
            <person name="Hu X."/>
            <person name="Zhang T."/>
            <person name="Song X."/>
            <person name="Zhang H."/>
            <person name="Dai N."/>
            <person name="Sheng W."/>
            <person name="Hou X."/>
            <person name="Wei L."/>
        </authorList>
    </citation>
    <scope>NUCLEOTIDE SEQUENCE</scope>
    <source>
        <strain evidence="1">3651</strain>
        <tissue evidence="1">Leaf</tissue>
    </source>
</reference>